<comment type="caution">
    <text evidence="1">The sequence shown here is derived from an EMBL/GenBank/DDBJ whole genome shotgun (WGS) entry which is preliminary data.</text>
</comment>
<accession>A0A3D9B9D9</accession>
<reference evidence="1 2" key="1">
    <citation type="submission" date="2018-06" db="EMBL/GenBank/DDBJ databases">
        <title>Novel Chryseobacterium species.</title>
        <authorList>
            <person name="Newman J."/>
            <person name="Hugo C."/>
            <person name="Oosthuizen L."/>
            <person name="Charimba G."/>
        </authorList>
    </citation>
    <scope>NUCLEOTIDE SEQUENCE [LARGE SCALE GENOMIC DNA]</scope>
    <source>
        <strain evidence="1 2">7_F195</strain>
    </source>
</reference>
<protein>
    <submittedName>
        <fullName evidence="1">Uncharacterized protein</fullName>
    </submittedName>
</protein>
<organism evidence="1 2">
    <name type="scientific">Chryseobacterium pennipullorum</name>
    <dbReference type="NCBI Taxonomy" id="2258963"/>
    <lineage>
        <taxon>Bacteria</taxon>
        <taxon>Pseudomonadati</taxon>
        <taxon>Bacteroidota</taxon>
        <taxon>Flavobacteriia</taxon>
        <taxon>Flavobacteriales</taxon>
        <taxon>Weeksellaceae</taxon>
        <taxon>Chryseobacterium group</taxon>
        <taxon>Chryseobacterium</taxon>
    </lineage>
</organism>
<proteinExistence type="predicted"/>
<dbReference type="RefSeq" id="WP_115926154.1">
    <property type="nucleotide sequence ID" value="NZ_QNVV01000001.1"/>
</dbReference>
<evidence type="ECO:0000313" key="2">
    <source>
        <dbReference type="Proteomes" id="UP000256257"/>
    </source>
</evidence>
<name>A0A3D9B9D9_9FLAO</name>
<sequence length="88" mass="10585">MKTFYCFFGIFIFGFYFSQVKVNYRKDIDIFFMDSAVSMKRYLDASKPYRYKIVNHTNSDYIIDPQGFDGKTYVYEIMNYTVVAIQKK</sequence>
<keyword evidence="2" id="KW-1185">Reference proteome</keyword>
<dbReference type="AlphaFoldDB" id="A0A3D9B9D9"/>
<evidence type="ECO:0000313" key="1">
    <source>
        <dbReference type="EMBL" id="REC50330.1"/>
    </source>
</evidence>
<dbReference type="OrthoDB" id="1258927at2"/>
<dbReference type="Proteomes" id="UP000256257">
    <property type="component" value="Unassembled WGS sequence"/>
</dbReference>
<dbReference type="EMBL" id="QNVV01000001">
    <property type="protein sequence ID" value="REC50330.1"/>
    <property type="molecule type" value="Genomic_DNA"/>
</dbReference>
<gene>
    <name evidence="1" type="ORF">DRF67_02030</name>
</gene>